<proteinExistence type="predicted"/>
<sequence length="259" mass="28240">MMHFITSSPLWVQTILILILPTIASMLGPLLVRRFVRLEKLATNNEVAGFKFATVGVLYAVLLAFSIVVVWEKFNDAEATVQREAAAAATIYHLVPGLAPAQAKDARDALTTYLKSIVTDEWPAMEDGRANQQTWKALGAIYTALLATDATAKGDPTVKAEIFNQLNLITQARRTRLLAAEGDVPGPVWFILFGGAFLTVVFTFFFGTQNLRAQTLMTGLLTLLIFSELLIAVALDRPFTGGIKESPDAIVRVLADFAP</sequence>
<comment type="caution">
    <text evidence="2">The sequence shown here is derived from an EMBL/GenBank/DDBJ whole genome shotgun (WGS) entry which is preliminary data.</text>
</comment>
<gene>
    <name evidence="2" type="ORF">DES32_1782</name>
</gene>
<feature type="transmembrane region" description="Helical" evidence="1">
    <location>
        <begin position="188"/>
        <end position="208"/>
    </location>
</feature>
<dbReference type="EMBL" id="QUMO01000002">
    <property type="protein sequence ID" value="REF88141.1"/>
    <property type="molecule type" value="Genomic_DNA"/>
</dbReference>
<dbReference type="Proteomes" id="UP000256900">
    <property type="component" value="Unassembled WGS sequence"/>
</dbReference>
<dbReference type="RefSeq" id="WP_165204378.1">
    <property type="nucleotide sequence ID" value="NZ_CP025086.1"/>
</dbReference>
<dbReference type="AlphaFoldDB" id="A0A3D9YZX7"/>
<accession>A0A3D9YZX7</accession>
<name>A0A3D9YZX7_9HYPH</name>
<keyword evidence="1" id="KW-1133">Transmembrane helix</keyword>
<organism evidence="2 3">
    <name type="scientific">Methylovirgula ligni</name>
    <dbReference type="NCBI Taxonomy" id="569860"/>
    <lineage>
        <taxon>Bacteria</taxon>
        <taxon>Pseudomonadati</taxon>
        <taxon>Pseudomonadota</taxon>
        <taxon>Alphaproteobacteria</taxon>
        <taxon>Hyphomicrobiales</taxon>
        <taxon>Beijerinckiaceae</taxon>
        <taxon>Methylovirgula</taxon>
    </lineage>
</organism>
<evidence type="ECO:0000313" key="3">
    <source>
        <dbReference type="Proteomes" id="UP000256900"/>
    </source>
</evidence>
<feature type="transmembrane region" description="Helical" evidence="1">
    <location>
        <begin position="215"/>
        <end position="235"/>
    </location>
</feature>
<feature type="transmembrane region" description="Helical" evidence="1">
    <location>
        <begin position="12"/>
        <end position="32"/>
    </location>
</feature>
<keyword evidence="3" id="KW-1185">Reference proteome</keyword>
<keyword evidence="1" id="KW-0812">Transmembrane</keyword>
<feature type="transmembrane region" description="Helical" evidence="1">
    <location>
        <begin position="52"/>
        <end position="71"/>
    </location>
</feature>
<dbReference type="Pfam" id="PF14023">
    <property type="entry name" value="Bestrophin-like"/>
    <property type="match status" value="1"/>
</dbReference>
<reference evidence="2 3" key="1">
    <citation type="submission" date="2018-08" db="EMBL/GenBank/DDBJ databases">
        <title>Genomic Encyclopedia of Type Strains, Phase IV (KMG-IV): sequencing the most valuable type-strain genomes for metagenomic binning, comparative biology and taxonomic classification.</title>
        <authorList>
            <person name="Goeker M."/>
        </authorList>
    </citation>
    <scope>NUCLEOTIDE SEQUENCE [LARGE SCALE GENOMIC DNA]</scope>
    <source>
        <strain evidence="2 3">BW863</strain>
    </source>
</reference>
<keyword evidence="1" id="KW-0472">Membrane</keyword>
<dbReference type="InterPro" id="IPR025333">
    <property type="entry name" value="DUF4239"/>
</dbReference>
<evidence type="ECO:0000313" key="2">
    <source>
        <dbReference type="EMBL" id="REF88141.1"/>
    </source>
</evidence>
<evidence type="ECO:0000256" key="1">
    <source>
        <dbReference type="SAM" id="Phobius"/>
    </source>
</evidence>
<protein>
    <submittedName>
        <fullName evidence="2">Uncharacterized protein DUF4239</fullName>
    </submittedName>
</protein>